<keyword evidence="1" id="KW-0472">Membrane</keyword>
<keyword evidence="1" id="KW-0812">Transmembrane</keyword>
<evidence type="ECO:0000256" key="1">
    <source>
        <dbReference type="SAM" id="Phobius"/>
    </source>
</evidence>
<reference evidence="2" key="1">
    <citation type="journal article" date="2015" name="Genome Announc.">
        <title>Complete Genome Sequence of Yersinia ruckeri Strain CSF007-82, Etiologic Agent of Red Mouth Disease in Salmonid Fish.</title>
        <authorList>
            <person name="Nelson M.C."/>
            <person name="LaPatra S.E."/>
            <person name="Welch T.J."/>
            <person name="Graf J."/>
        </authorList>
    </citation>
    <scope>NUCLEOTIDE SEQUENCE</scope>
    <source>
        <strain evidence="2">CSF007-82</strain>
    </source>
</reference>
<name>A0A0A8VFE1_YERRU</name>
<feature type="transmembrane region" description="Helical" evidence="1">
    <location>
        <begin position="6"/>
        <end position="24"/>
    </location>
</feature>
<keyword evidence="1" id="KW-1133">Transmembrane helix</keyword>
<proteinExistence type="predicted"/>
<sequence length="37" mass="4279">MMHLAIEYYMILVIIITWCGRYHVCSDNGSLSFVVAE</sequence>
<evidence type="ECO:0000313" key="2">
    <source>
        <dbReference type="EMBL" id="CEK26316.1"/>
    </source>
</evidence>
<gene>
    <name evidence="2" type="ORF">CSF007_2670</name>
</gene>
<protein>
    <submittedName>
        <fullName evidence="2">Uncharacterized protein</fullName>
    </submittedName>
</protein>
<organism evidence="2">
    <name type="scientific">Yersinia ruckeri</name>
    <dbReference type="NCBI Taxonomy" id="29486"/>
    <lineage>
        <taxon>Bacteria</taxon>
        <taxon>Pseudomonadati</taxon>
        <taxon>Pseudomonadota</taxon>
        <taxon>Gammaproteobacteria</taxon>
        <taxon>Enterobacterales</taxon>
        <taxon>Yersiniaceae</taxon>
        <taxon>Yersinia</taxon>
    </lineage>
</organism>
<dbReference type="EMBL" id="LN681231">
    <property type="protein sequence ID" value="CEK26316.1"/>
    <property type="molecule type" value="Genomic_DNA"/>
</dbReference>
<accession>A0A0A8VFE1</accession>
<dbReference type="AlphaFoldDB" id="A0A0A8VFE1"/>